<organism evidence="5 6">
    <name type="scientific">Devosia elaeis</name>
    <dbReference type="NCBI Taxonomy" id="1770058"/>
    <lineage>
        <taxon>Bacteria</taxon>
        <taxon>Pseudomonadati</taxon>
        <taxon>Pseudomonadota</taxon>
        <taxon>Alphaproteobacteria</taxon>
        <taxon>Hyphomicrobiales</taxon>
        <taxon>Devosiaceae</taxon>
        <taxon>Devosia</taxon>
    </lineage>
</organism>
<name>A0A178HVW6_9HYPH</name>
<dbReference type="OrthoDB" id="7584044at2"/>
<dbReference type="InterPro" id="IPR012318">
    <property type="entry name" value="HTH_CRP"/>
</dbReference>
<dbReference type="InterPro" id="IPR036388">
    <property type="entry name" value="WH-like_DNA-bd_sf"/>
</dbReference>
<evidence type="ECO:0000256" key="1">
    <source>
        <dbReference type="ARBA" id="ARBA00023015"/>
    </source>
</evidence>
<dbReference type="GO" id="GO:0003677">
    <property type="term" value="F:DNA binding"/>
    <property type="evidence" value="ECO:0007669"/>
    <property type="project" value="UniProtKB-KW"/>
</dbReference>
<dbReference type="InterPro" id="IPR036390">
    <property type="entry name" value="WH_DNA-bd_sf"/>
</dbReference>
<keyword evidence="1" id="KW-0805">Transcription regulation</keyword>
<keyword evidence="2" id="KW-0238">DNA-binding</keyword>
<dbReference type="GO" id="GO:0006355">
    <property type="term" value="P:regulation of DNA-templated transcription"/>
    <property type="evidence" value="ECO:0007669"/>
    <property type="project" value="InterPro"/>
</dbReference>
<dbReference type="InterPro" id="IPR014710">
    <property type="entry name" value="RmlC-like_jellyroll"/>
</dbReference>
<dbReference type="RefSeq" id="WP_067457680.1">
    <property type="nucleotide sequence ID" value="NZ_LVVY01000098.1"/>
</dbReference>
<dbReference type="SMART" id="SM00419">
    <property type="entry name" value="HTH_CRP"/>
    <property type="match status" value="1"/>
</dbReference>
<protein>
    <recommendedName>
        <fullName evidence="4">HTH crp-type domain-containing protein</fullName>
    </recommendedName>
</protein>
<proteinExistence type="predicted"/>
<evidence type="ECO:0000259" key="4">
    <source>
        <dbReference type="PROSITE" id="PS51063"/>
    </source>
</evidence>
<dbReference type="Pfam" id="PF13545">
    <property type="entry name" value="HTH_Crp_2"/>
    <property type="match status" value="1"/>
</dbReference>
<evidence type="ECO:0000256" key="2">
    <source>
        <dbReference type="ARBA" id="ARBA00023125"/>
    </source>
</evidence>
<dbReference type="Gene3D" id="2.60.120.10">
    <property type="entry name" value="Jelly Rolls"/>
    <property type="match status" value="1"/>
</dbReference>
<dbReference type="AlphaFoldDB" id="A0A178HVW6"/>
<dbReference type="InterPro" id="IPR018490">
    <property type="entry name" value="cNMP-bd_dom_sf"/>
</dbReference>
<feature type="domain" description="HTH crp-type" evidence="4">
    <location>
        <begin position="148"/>
        <end position="222"/>
    </location>
</feature>
<accession>A0A178HVW6</accession>
<gene>
    <name evidence="5" type="ORF">A3840_13460</name>
</gene>
<evidence type="ECO:0000313" key="5">
    <source>
        <dbReference type="EMBL" id="OAM76146.1"/>
    </source>
</evidence>
<dbReference type="Proteomes" id="UP000078389">
    <property type="component" value="Unassembled WGS sequence"/>
</dbReference>
<evidence type="ECO:0000256" key="3">
    <source>
        <dbReference type="ARBA" id="ARBA00023163"/>
    </source>
</evidence>
<dbReference type="SUPFAM" id="SSF46785">
    <property type="entry name" value="Winged helix' DNA-binding domain"/>
    <property type="match status" value="1"/>
</dbReference>
<sequence>MTSDIEVLIAKLAAIGRLHPQQAEAIRNLPIQVARINRGHDVVMDGNIMTHSCVVLSGMLHRHKTMKDGNRQILSFHPPGDIPDLQSLHLRKVDYTLSATTQSVIGLIEHKAIRAMLRDQPALTDLLWRDTLIDAAQFLTWMMLIGQASAEARMAHIFCELYTRLKVVNGVSGNTFPFPATQTDLADALGMSIVHANRTLQALRAEAMLSFANGQAEILDWARLASLAQFDSSYLHLSDE</sequence>
<dbReference type="Pfam" id="PF00027">
    <property type="entry name" value="cNMP_binding"/>
    <property type="match status" value="1"/>
</dbReference>
<evidence type="ECO:0000313" key="6">
    <source>
        <dbReference type="Proteomes" id="UP000078389"/>
    </source>
</evidence>
<dbReference type="Gene3D" id="1.10.10.10">
    <property type="entry name" value="Winged helix-like DNA-binding domain superfamily/Winged helix DNA-binding domain"/>
    <property type="match status" value="1"/>
</dbReference>
<keyword evidence="6" id="KW-1185">Reference proteome</keyword>
<dbReference type="EMBL" id="LVVY01000098">
    <property type="protein sequence ID" value="OAM76146.1"/>
    <property type="molecule type" value="Genomic_DNA"/>
</dbReference>
<reference evidence="5 6" key="1">
    <citation type="submission" date="2016-03" db="EMBL/GenBank/DDBJ databases">
        <title>Genome sequencing of Devosia sp. S37.</title>
        <authorList>
            <person name="Mohd Nor M."/>
        </authorList>
    </citation>
    <scope>NUCLEOTIDE SEQUENCE [LARGE SCALE GENOMIC DNA]</scope>
    <source>
        <strain evidence="5 6">S37</strain>
    </source>
</reference>
<dbReference type="CDD" id="cd00038">
    <property type="entry name" value="CAP_ED"/>
    <property type="match status" value="1"/>
</dbReference>
<comment type="caution">
    <text evidence="5">The sequence shown here is derived from an EMBL/GenBank/DDBJ whole genome shotgun (WGS) entry which is preliminary data.</text>
</comment>
<dbReference type="PROSITE" id="PS51063">
    <property type="entry name" value="HTH_CRP_2"/>
    <property type="match status" value="1"/>
</dbReference>
<dbReference type="SUPFAM" id="SSF51206">
    <property type="entry name" value="cAMP-binding domain-like"/>
    <property type="match status" value="1"/>
</dbReference>
<dbReference type="STRING" id="1770058.A3840_13460"/>
<keyword evidence="3" id="KW-0804">Transcription</keyword>
<dbReference type="InterPro" id="IPR000595">
    <property type="entry name" value="cNMP-bd_dom"/>
</dbReference>